<dbReference type="Pfam" id="PF13177">
    <property type="entry name" value="DNA_pol3_delta2"/>
    <property type="match status" value="1"/>
</dbReference>
<dbReference type="Proteomes" id="UP000798488">
    <property type="component" value="Unassembled WGS sequence"/>
</dbReference>
<evidence type="ECO:0000256" key="1">
    <source>
        <dbReference type="ARBA" id="ARBA00006360"/>
    </source>
</evidence>
<dbReference type="CDD" id="cd18137">
    <property type="entry name" value="HLD_clamp_pol_III_gamma_tau"/>
    <property type="match status" value="1"/>
</dbReference>
<dbReference type="Pfam" id="PF12169">
    <property type="entry name" value="DNA_pol3_gamma3"/>
    <property type="match status" value="1"/>
</dbReference>
<reference evidence="14" key="1">
    <citation type="submission" date="2016-02" db="EMBL/GenBank/DDBJ databases">
        <title>Draft Genome Sequence of Sporotomaculum syntrophicum Strain FB, a Syntrophic Benzoate Degrader.</title>
        <authorList>
            <person name="Nobu M.K."/>
            <person name="Narihiro T."/>
            <person name="Qiu Y.-L."/>
            <person name="Ohashi A."/>
            <person name="Liu W.-T."/>
            <person name="Yuji S."/>
        </authorList>
    </citation>
    <scope>NUCLEOTIDE SEQUENCE</scope>
    <source>
        <strain evidence="14">FB</strain>
    </source>
</reference>
<dbReference type="GO" id="GO:0046872">
    <property type="term" value="F:metal ion binding"/>
    <property type="evidence" value="ECO:0007669"/>
    <property type="project" value="UniProtKB-KW"/>
</dbReference>
<dbReference type="FunFam" id="1.10.8.60:FF:000013">
    <property type="entry name" value="DNA polymerase III subunit gamma/tau"/>
    <property type="match status" value="1"/>
</dbReference>
<keyword evidence="6" id="KW-0479">Metal-binding</keyword>
<evidence type="ECO:0000259" key="13">
    <source>
        <dbReference type="SMART" id="SM00382"/>
    </source>
</evidence>
<feature type="compositionally biased region" description="Polar residues" evidence="12">
    <location>
        <begin position="405"/>
        <end position="416"/>
    </location>
</feature>
<evidence type="ECO:0000256" key="7">
    <source>
        <dbReference type="ARBA" id="ARBA00022741"/>
    </source>
</evidence>
<evidence type="ECO:0000313" key="14">
    <source>
        <dbReference type="EMBL" id="KAF1085877.1"/>
    </source>
</evidence>
<dbReference type="PANTHER" id="PTHR11669">
    <property type="entry name" value="REPLICATION FACTOR C / DNA POLYMERASE III GAMMA-TAU SUBUNIT"/>
    <property type="match status" value="1"/>
</dbReference>
<comment type="catalytic activity">
    <reaction evidence="11">
        <text>DNA(n) + a 2'-deoxyribonucleoside 5'-triphosphate = DNA(n+1) + diphosphate</text>
        <dbReference type="Rhea" id="RHEA:22508"/>
        <dbReference type="Rhea" id="RHEA-COMP:17339"/>
        <dbReference type="Rhea" id="RHEA-COMP:17340"/>
        <dbReference type="ChEBI" id="CHEBI:33019"/>
        <dbReference type="ChEBI" id="CHEBI:61560"/>
        <dbReference type="ChEBI" id="CHEBI:173112"/>
        <dbReference type="EC" id="2.7.7.7"/>
    </reaction>
</comment>
<dbReference type="Gene3D" id="3.40.50.300">
    <property type="entry name" value="P-loop containing nucleotide triphosphate hydrolases"/>
    <property type="match status" value="1"/>
</dbReference>
<feature type="compositionally biased region" description="Polar residues" evidence="12">
    <location>
        <begin position="423"/>
        <end position="437"/>
    </location>
</feature>
<dbReference type="GO" id="GO:0009360">
    <property type="term" value="C:DNA polymerase III complex"/>
    <property type="evidence" value="ECO:0007669"/>
    <property type="project" value="InterPro"/>
</dbReference>
<dbReference type="Gene3D" id="1.20.272.10">
    <property type="match status" value="1"/>
</dbReference>
<evidence type="ECO:0000256" key="11">
    <source>
        <dbReference type="ARBA" id="ARBA00049244"/>
    </source>
</evidence>
<comment type="similarity">
    <text evidence="1">Belongs to the DnaX/STICHEL family.</text>
</comment>
<dbReference type="EMBL" id="LSRS01000002">
    <property type="protein sequence ID" value="KAF1085877.1"/>
    <property type="molecule type" value="Genomic_DNA"/>
</dbReference>
<dbReference type="EC" id="2.7.7.7" evidence="2"/>
<feature type="region of interest" description="Disordered" evidence="12">
    <location>
        <begin position="405"/>
        <end position="445"/>
    </location>
</feature>
<evidence type="ECO:0000256" key="6">
    <source>
        <dbReference type="ARBA" id="ARBA00022723"/>
    </source>
</evidence>
<keyword evidence="3 14" id="KW-0808">Transferase</keyword>
<evidence type="ECO:0000256" key="9">
    <source>
        <dbReference type="ARBA" id="ARBA00022840"/>
    </source>
</evidence>
<sequence length="608" mass="67604">MVSYQALYRKWRPQQLVDIVGQLHVTETLRNALMAGKVSHAYLFCGPRGTGKTSTAKVLARAINCLEQQNGEPCNQCRNCQEILSGATMDVIEIDAASNRGIDEIRELKENIKFYPSLGGKRIYIVDEVHMLTNEAFNALLKTLEEPPEHVVFVLATTESHKVPLTILSRCQRFDFHPISDELIAQHLEMVAEKSNFKVSGEAVRVIARAAGGSLRDALSVLEQALILCGETAVTTDTVHNILGTVADDVLLELTTGLAGKRAASVIKQVADIVAEGKDLRQLTRELTEYLRRLLIAMLSPEGTGETGFGMPPAGLSKLFTRQQLIKAIDCLVEAEQVMRRSASPRVVLELALVRVMDDSYNLAADELLPRIERLEQMLANEKQPRNTAPEPSDDYRQNIKPTLKSTVVEKNNQLNSRDDGQQTKMGNTKVNPSVSSLEKPDSETPSLITATTKQAFEPSFPEIPIAPFESCGAASVPVKIAGNNTPNDFDYNMEQVMKWWPEIMAVVKKTNPVAFTCLCQTWPAEINEHCLVLGVPRGDVFIKNMIEDPDIRQLLTQTLNSVTHLSWQIRCRFYDKPPQDWLKSAEQLDAKEAISLFQGEVVSLEKD</sequence>
<dbReference type="GO" id="GO:0005524">
    <property type="term" value="F:ATP binding"/>
    <property type="evidence" value="ECO:0007669"/>
    <property type="project" value="UniProtKB-KW"/>
</dbReference>
<dbReference type="InterPro" id="IPR045085">
    <property type="entry name" value="HLD_clamp_pol_III_gamma_tau"/>
</dbReference>
<evidence type="ECO:0000256" key="3">
    <source>
        <dbReference type="ARBA" id="ARBA00022679"/>
    </source>
</evidence>
<dbReference type="SMART" id="SM00382">
    <property type="entry name" value="AAA"/>
    <property type="match status" value="1"/>
</dbReference>
<dbReference type="InterPro" id="IPR027417">
    <property type="entry name" value="P-loop_NTPase"/>
</dbReference>
<dbReference type="InterPro" id="IPR003593">
    <property type="entry name" value="AAA+_ATPase"/>
</dbReference>
<dbReference type="Pfam" id="PF22608">
    <property type="entry name" value="DNAX_ATPase_lid"/>
    <property type="match status" value="1"/>
</dbReference>
<evidence type="ECO:0000256" key="8">
    <source>
        <dbReference type="ARBA" id="ARBA00022833"/>
    </source>
</evidence>
<dbReference type="SUPFAM" id="SSF48019">
    <property type="entry name" value="post-AAA+ oligomerization domain-like"/>
    <property type="match status" value="1"/>
</dbReference>
<keyword evidence="10" id="KW-0239">DNA-directed DNA polymerase</keyword>
<dbReference type="GO" id="GO:0006261">
    <property type="term" value="P:DNA-templated DNA replication"/>
    <property type="evidence" value="ECO:0007669"/>
    <property type="project" value="TreeGrafter"/>
</dbReference>
<comment type="caution">
    <text evidence="14">The sequence shown here is derived from an EMBL/GenBank/DDBJ whole genome shotgun (WGS) entry which is preliminary data.</text>
</comment>
<dbReference type="CDD" id="cd00009">
    <property type="entry name" value="AAA"/>
    <property type="match status" value="1"/>
</dbReference>
<keyword evidence="9" id="KW-0067">ATP-binding</keyword>
<dbReference type="RefSeq" id="WP_161821041.1">
    <property type="nucleotide sequence ID" value="NZ_LSRS01000002.1"/>
</dbReference>
<organism evidence="14 15">
    <name type="scientific">Sporotomaculum syntrophicum</name>
    <dbReference type="NCBI Taxonomy" id="182264"/>
    <lineage>
        <taxon>Bacteria</taxon>
        <taxon>Bacillati</taxon>
        <taxon>Bacillota</taxon>
        <taxon>Clostridia</taxon>
        <taxon>Eubacteriales</taxon>
        <taxon>Desulfallaceae</taxon>
        <taxon>Sporotomaculum</taxon>
    </lineage>
</organism>
<evidence type="ECO:0000256" key="12">
    <source>
        <dbReference type="SAM" id="MobiDB-lite"/>
    </source>
</evidence>
<accession>A0A9D2WQP8</accession>
<keyword evidence="5" id="KW-0235">DNA replication</keyword>
<dbReference type="GO" id="GO:0003887">
    <property type="term" value="F:DNA-directed DNA polymerase activity"/>
    <property type="evidence" value="ECO:0007669"/>
    <property type="project" value="UniProtKB-KW"/>
</dbReference>
<dbReference type="Gene3D" id="1.10.8.60">
    <property type="match status" value="1"/>
</dbReference>
<dbReference type="FunFam" id="3.40.50.300:FF:000014">
    <property type="entry name" value="DNA polymerase III subunit gamma/tau"/>
    <property type="match status" value="1"/>
</dbReference>
<evidence type="ECO:0000256" key="2">
    <source>
        <dbReference type="ARBA" id="ARBA00012417"/>
    </source>
</evidence>
<dbReference type="OrthoDB" id="9810148at2"/>
<name>A0A9D2WQP8_9FIRM</name>
<keyword evidence="8" id="KW-0862">Zinc</keyword>
<protein>
    <recommendedName>
        <fullName evidence="2">DNA-directed DNA polymerase</fullName>
        <ecNumber evidence="2">2.7.7.7</ecNumber>
    </recommendedName>
</protein>
<feature type="domain" description="AAA+ ATPase" evidence="13">
    <location>
        <begin position="38"/>
        <end position="180"/>
    </location>
</feature>
<dbReference type="NCBIfam" id="TIGR02397">
    <property type="entry name" value="dnaX_nterm"/>
    <property type="match status" value="1"/>
</dbReference>
<keyword evidence="15" id="KW-1185">Reference proteome</keyword>
<dbReference type="AlphaFoldDB" id="A0A9D2WQP8"/>
<dbReference type="InterPro" id="IPR022754">
    <property type="entry name" value="DNA_pol_III_gamma-3"/>
</dbReference>
<evidence type="ECO:0000256" key="4">
    <source>
        <dbReference type="ARBA" id="ARBA00022695"/>
    </source>
</evidence>
<evidence type="ECO:0000256" key="10">
    <source>
        <dbReference type="ARBA" id="ARBA00022932"/>
    </source>
</evidence>
<dbReference type="SUPFAM" id="SSF52540">
    <property type="entry name" value="P-loop containing nucleoside triphosphate hydrolases"/>
    <property type="match status" value="1"/>
</dbReference>
<dbReference type="GO" id="GO:0003677">
    <property type="term" value="F:DNA binding"/>
    <property type="evidence" value="ECO:0007669"/>
    <property type="project" value="InterPro"/>
</dbReference>
<dbReference type="InterPro" id="IPR012763">
    <property type="entry name" value="DNA_pol_III_sug/sutau_N"/>
</dbReference>
<evidence type="ECO:0000313" key="15">
    <source>
        <dbReference type="Proteomes" id="UP000798488"/>
    </source>
</evidence>
<dbReference type="InterPro" id="IPR001270">
    <property type="entry name" value="ClpA/B"/>
</dbReference>
<dbReference type="PRINTS" id="PR00300">
    <property type="entry name" value="CLPPROTEASEA"/>
</dbReference>
<dbReference type="InterPro" id="IPR050238">
    <property type="entry name" value="DNA_Rep/Repair_Clamp_Loader"/>
</dbReference>
<dbReference type="NCBIfam" id="NF004046">
    <property type="entry name" value="PRK05563.1"/>
    <property type="match status" value="1"/>
</dbReference>
<evidence type="ECO:0000256" key="5">
    <source>
        <dbReference type="ARBA" id="ARBA00022705"/>
    </source>
</evidence>
<keyword evidence="7" id="KW-0547">Nucleotide-binding</keyword>
<dbReference type="InterPro" id="IPR008921">
    <property type="entry name" value="DNA_pol3_clamp-load_cplx_C"/>
</dbReference>
<dbReference type="PANTHER" id="PTHR11669:SF0">
    <property type="entry name" value="PROTEIN STICHEL-LIKE 2"/>
    <property type="match status" value="1"/>
</dbReference>
<keyword evidence="4 14" id="KW-0548">Nucleotidyltransferase</keyword>
<proteinExistence type="inferred from homology"/>
<gene>
    <name evidence="14" type="primary">dnaX_2</name>
    <name evidence="14" type="ORF">SPSYN_00606</name>
</gene>